<dbReference type="InterPro" id="IPR028051">
    <property type="entry name" value="CheX-like_dom"/>
</dbReference>
<feature type="domain" description="Chemotaxis phosphatase CheX-like" evidence="2">
    <location>
        <begin position="42"/>
        <end position="139"/>
    </location>
</feature>
<dbReference type="GO" id="GO:0006935">
    <property type="term" value="P:chemotaxis"/>
    <property type="evidence" value="ECO:0007669"/>
    <property type="project" value="UniProtKB-KW"/>
</dbReference>
<dbReference type="InterPro" id="IPR038756">
    <property type="entry name" value="CheX-like"/>
</dbReference>
<evidence type="ECO:0000313" key="4">
    <source>
        <dbReference type="Proteomes" id="UP000240009"/>
    </source>
</evidence>
<evidence type="ECO:0000313" key="3">
    <source>
        <dbReference type="EMBL" id="PQO33514.1"/>
    </source>
</evidence>
<dbReference type="SUPFAM" id="SSF103039">
    <property type="entry name" value="CheC-like"/>
    <property type="match status" value="1"/>
</dbReference>
<dbReference type="Gene3D" id="3.40.1550.10">
    <property type="entry name" value="CheC-like"/>
    <property type="match status" value="1"/>
</dbReference>
<evidence type="ECO:0000256" key="1">
    <source>
        <dbReference type="ARBA" id="ARBA00022500"/>
    </source>
</evidence>
<dbReference type="InterPro" id="IPR028976">
    <property type="entry name" value="CheC-like_sf"/>
</dbReference>
<dbReference type="EMBL" id="PUIA01000035">
    <property type="protein sequence ID" value="PQO33514.1"/>
    <property type="molecule type" value="Genomic_DNA"/>
</dbReference>
<dbReference type="AlphaFoldDB" id="A0A2S8FNS4"/>
<dbReference type="Pfam" id="PF13690">
    <property type="entry name" value="CheX"/>
    <property type="match status" value="1"/>
</dbReference>
<comment type="caution">
    <text evidence="3">The sequence shown here is derived from an EMBL/GenBank/DDBJ whole genome shotgun (WGS) entry which is preliminary data.</text>
</comment>
<dbReference type="PANTHER" id="PTHR39452:SF1">
    <property type="entry name" value="CHEY-P PHOSPHATASE CHEX"/>
    <property type="match status" value="1"/>
</dbReference>
<accession>A0A2S8FNS4</accession>
<protein>
    <submittedName>
        <fullName evidence="3">Chemotaxis protein CheX</fullName>
    </submittedName>
</protein>
<reference evidence="3 4" key="1">
    <citation type="submission" date="2018-02" db="EMBL/GenBank/DDBJ databases">
        <title>Comparative genomes isolates from brazilian mangrove.</title>
        <authorList>
            <person name="Araujo J.E."/>
            <person name="Taketani R.G."/>
            <person name="Silva M.C.P."/>
            <person name="Loureco M.V."/>
            <person name="Andreote F.D."/>
        </authorList>
    </citation>
    <scope>NUCLEOTIDE SEQUENCE [LARGE SCALE GENOMIC DNA]</scope>
    <source>
        <strain evidence="3 4">HEX-2 MGV</strain>
    </source>
</reference>
<evidence type="ECO:0000259" key="2">
    <source>
        <dbReference type="Pfam" id="PF13690"/>
    </source>
</evidence>
<dbReference type="PANTHER" id="PTHR39452">
    <property type="entry name" value="CHEY-P PHOSPHATASE CHEX"/>
    <property type="match status" value="1"/>
</dbReference>
<sequence length="159" mass="17039">MQVEYINPFIRSTLVTFDTMLGCTIKRDKLCMADQVSDKYEISGVIGLSGRAQGSVVVSLSREVAIQGAAAMLMMEPSEFDGLNEDVIDAVGEIANMVAGSAKAELEELNLSISLPNVVLGHPPDIRFPSQVKPIAVTFACPWGPMALKVGFTPVHAMI</sequence>
<organism evidence="3 4">
    <name type="scientific">Blastopirellula marina</name>
    <dbReference type="NCBI Taxonomy" id="124"/>
    <lineage>
        <taxon>Bacteria</taxon>
        <taxon>Pseudomonadati</taxon>
        <taxon>Planctomycetota</taxon>
        <taxon>Planctomycetia</taxon>
        <taxon>Pirellulales</taxon>
        <taxon>Pirellulaceae</taxon>
        <taxon>Blastopirellula</taxon>
    </lineage>
</organism>
<dbReference type="CDD" id="cd17906">
    <property type="entry name" value="CheX"/>
    <property type="match status" value="1"/>
</dbReference>
<keyword evidence="1" id="KW-0145">Chemotaxis</keyword>
<name>A0A2S8FNS4_9BACT</name>
<gene>
    <name evidence="3" type="ORF">C5Y96_11315</name>
</gene>
<proteinExistence type="predicted"/>
<dbReference type="OrthoDB" id="9790435at2"/>
<dbReference type="Proteomes" id="UP000240009">
    <property type="component" value="Unassembled WGS sequence"/>
</dbReference>